<dbReference type="PANTHER" id="PTHR43441:SF5">
    <property type="entry name" value="FAMILY ACETYLTRANSFERASE, PUTATIVE-RELATED"/>
    <property type="match status" value="1"/>
</dbReference>
<sequence length="277" mass="31801">MTAKPFIKYTTLPESEYTHRTLGVNNGTQIETEQIRLVPFLMERDTPLMWEVSKPELFTWMPSGELHTYEAFHKTWAGFSTLSDWYSWVIYVSAPAEGGEKKWVLCGHVCLLDISLIHRRSEVGCIWLHPSVQGTFVMLETNYALLRFAFEKLQAGRVQWKTHFRNIASQKAAVKLGFTLEGLFRKHMAHTDGKWRHSYFYSMTDDEWFGREEETEDARRGLDVIAAAAELLNGPEVASQGRQKQLEELIAEKKKTGKQLPSSIEGKPLVGEMAKEE</sequence>
<dbReference type="InterPro" id="IPR016181">
    <property type="entry name" value="Acyl_CoA_acyltransferase"/>
</dbReference>
<protein>
    <recommendedName>
        <fullName evidence="2">N-acetyltransferase domain-containing protein</fullName>
    </recommendedName>
</protein>
<comment type="caution">
    <text evidence="3">The sequence shown here is derived from an EMBL/GenBank/DDBJ whole genome shotgun (WGS) entry which is preliminary data.</text>
</comment>
<dbReference type="AlphaFoldDB" id="A0A9P6UUX9"/>
<dbReference type="GO" id="GO:0008999">
    <property type="term" value="F:protein-N-terminal-alanine acetyltransferase activity"/>
    <property type="evidence" value="ECO:0007669"/>
    <property type="project" value="TreeGrafter"/>
</dbReference>
<dbReference type="InterPro" id="IPR051908">
    <property type="entry name" value="Ribosomal_N-acetyltransferase"/>
</dbReference>
<proteinExistence type="predicted"/>
<organism evidence="3 4">
    <name type="scientific">Dissophora globulifera</name>
    <dbReference type="NCBI Taxonomy" id="979702"/>
    <lineage>
        <taxon>Eukaryota</taxon>
        <taxon>Fungi</taxon>
        <taxon>Fungi incertae sedis</taxon>
        <taxon>Mucoromycota</taxon>
        <taxon>Mortierellomycotina</taxon>
        <taxon>Mortierellomycetes</taxon>
        <taxon>Mortierellales</taxon>
        <taxon>Mortierellaceae</taxon>
        <taxon>Dissophora</taxon>
    </lineage>
</organism>
<dbReference type="Pfam" id="PF13302">
    <property type="entry name" value="Acetyltransf_3"/>
    <property type="match status" value="1"/>
</dbReference>
<evidence type="ECO:0000313" key="4">
    <source>
        <dbReference type="Proteomes" id="UP000738325"/>
    </source>
</evidence>
<feature type="domain" description="N-acetyltransferase" evidence="2">
    <location>
        <begin position="55"/>
        <end position="206"/>
    </location>
</feature>
<gene>
    <name evidence="3" type="ORF">BGZ99_004591</name>
</gene>
<name>A0A9P6UUX9_9FUNG</name>
<evidence type="ECO:0000256" key="1">
    <source>
        <dbReference type="SAM" id="MobiDB-lite"/>
    </source>
</evidence>
<dbReference type="Gene3D" id="3.40.630.30">
    <property type="match status" value="1"/>
</dbReference>
<dbReference type="SUPFAM" id="SSF55729">
    <property type="entry name" value="Acyl-CoA N-acyltransferases (Nat)"/>
    <property type="match status" value="1"/>
</dbReference>
<dbReference type="OrthoDB" id="41238at2759"/>
<dbReference type="InterPro" id="IPR000182">
    <property type="entry name" value="GNAT_dom"/>
</dbReference>
<dbReference type="PANTHER" id="PTHR43441">
    <property type="entry name" value="RIBOSOMAL-PROTEIN-SERINE ACETYLTRANSFERASE"/>
    <property type="match status" value="1"/>
</dbReference>
<accession>A0A9P6UUX9</accession>
<dbReference type="EMBL" id="JAAAIP010000289">
    <property type="protein sequence ID" value="KAG0320314.1"/>
    <property type="molecule type" value="Genomic_DNA"/>
</dbReference>
<keyword evidence="4" id="KW-1185">Reference proteome</keyword>
<feature type="region of interest" description="Disordered" evidence="1">
    <location>
        <begin position="253"/>
        <end position="277"/>
    </location>
</feature>
<dbReference type="GO" id="GO:1990189">
    <property type="term" value="F:protein N-terminal-serine acetyltransferase activity"/>
    <property type="evidence" value="ECO:0007669"/>
    <property type="project" value="TreeGrafter"/>
</dbReference>
<evidence type="ECO:0000313" key="3">
    <source>
        <dbReference type="EMBL" id="KAG0320314.1"/>
    </source>
</evidence>
<reference evidence="3" key="1">
    <citation type="journal article" date="2020" name="Fungal Divers.">
        <title>Resolving the Mortierellaceae phylogeny through synthesis of multi-gene phylogenetics and phylogenomics.</title>
        <authorList>
            <person name="Vandepol N."/>
            <person name="Liber J."/>
            <person name="Desiro A."/>
            <person name="Na H."/>
            <person name="Kennedy M."/>
            <person name="Barry K."/>
            <person name="Grigoriev I.V."/>
            <person name="Miller A.N."/>
            <person name="O'Donnell K."/>
            <person name="Stajich J.E."/>
            <person name="Bonito G."/>
        </authorList>
    </citation>
    <scope>NUCLEOTIDE SEQUENCE</scope>
    <source>
        <strain evidence="3">REB-010B</strain>
    </source>
</reference>
<dbReference type="PROSITE" id="PS51186">
    <property type="entry name" value="GNAT"/>
    <property type="match status" value="1"/>
</dbReference>
<dbReference type="Proteomes" id="UP000738325">
    <property type="component" value="Unassembled WGS sequence"/>
</dbReference>
<evidence type="ECO:0000259" key="2">
    <source>
        <dbReference type="PROSITE" id="PS51186"/>
    </source>
</evidence>